<evidence type="ECO:0000256" key="2">
    <source>
        <dbReference type="ARBA" id="ARBA00023125"/>
    </source>
</evidence>
<dbReference type="EMBL" id="MZGV01000004">
    <property type="protein sequence ID" value="OPJ64378.1"/>
    <property type="molecule type" value="Genomic_DNA"/>
</dbReference>
<evidence type="ECO:0000256" key="3">
    <source>
        <dbReference type="ARBA" id="ARBA00023163"/>
    </source>
</evidence>
<dbReference type="CDD" id="cd06170">
    <property type="entry name" value="LuxR_C_like"/>
    <property type="match status" value="1"/>
</dbReference>
<keyword evidence="1" id="KW-0805">Transcription regulation</keyword>
<dbReference type="GO" id="GO:0006355">
    <property type="term" value="P:regulation of DNA-templated transcription"/>
    <property type="evidence" value="ECO:0007669"/>
    <property type="project" value="InterPro"/>
</dbReference>
<dbReference type="InterPro" id="IPR036388">
    <property type="entry name" value="WH-like_DNA-bd_sf"/>
</dbReference>
<evidence type="ECO:0000256" key="1">
    <source>
        <dbReference type="ARBA" id="ARBA00023015"/>
    </source>
</evidence>
<dbReference type="InterPro" id="IPR027417">
    <property type="entry name" value="P-loop_NTPase"/>
</dbReference>
<dbReference type="InterPro" id="IPR016032">
    <property type="entry name" value="Sig_transdc_resp-reg_C-effctor"/>
</dbReference>
<dbReference type="Gene3D" id="1.10.10.10">
    <property type="entry name" value="Winged helix-like DNA-binding domain superfamily/Winged helix DNA-binding domain"/>
    <property type="match status" value="1"/>
</dbReference>
<dbReference type="Gene3D" id="3.40.50.300">
    <property type="entry name" value="P-loop containing nucleotide triphosphate hydrolases"/>
    <property type="match status" value="1"/>
</dbReference>
<dbReference type="SUPFAM" id="SSF46894">
    <property type="entry name" value="C-terminal effector domain of the bipartite response regulators"/>
    <property type="match status" value="1"/>
</dbReference>
<dbReference type="PANTHER" id="PTHR44688">
    <property type="entry name" value="DNA-BINDING TRANSCRIPTIONAL ACTIVATOR DEVR_DOSR"/>
    <property type="match status" value="1"/>
</dbReference>
<dbReference type="InterPro" id="IPR059106">
    <property type="entry name" value="WHD_MalT"/>
</dbReference>
<dbReference type="GO" id="GO:0003677">
    <property type="term" value="F:DNA binding"/>
    <property type="evidence" value="ECO:0007669"/>
    <property type="project" value="UniProtKB-KW"/>
</dbReference>
<dbReference type="InterPro" id="IPR000792">
    <property type="entry name" value="Tscrpt_reg_LuxR_C"/>
</dbReference>
<dbReference type="SUPFAM" id="SSF52540">
    <property type="entry name" value="P-loop containing nucleoside triphosphate hydrolases"/>
    <property type="match status" value="1"/>
</dbReference>
<keyword evidence="3" id="KW-0804">Transcription</keyword>
<dbReference type="STRING" id="1450648.CLORY_05720"/>
<gene>
    <name evidence="5" type="primary">malT_2</name>
    <name evidence="5" type="ORF">CLORY_05720</name>
</gene>
<proteinExistence type="predicted"/>
<name>A0A1V4IWF4_9CLOT</name>
<reference evidence="5 6" key="1">
    <citation type="submission" date="2017-03" db="EMBL/GenBank/DDBJ databases">
        <title>Genome sequence of Clostridium oryzae DSM 28571.</title>
        <authorList>
            <person name="Poehlein A."/>
            <person name="Daniel R."/>
        </authorList>
    </citation>
    <scope>NUCLEOTIDE SEQUENCE [LARGE SCALE GENOMIC DNA]</scope>
    <source>
        <strain evidence="5 6">DSM 28571</strain>
    </source>
</reference>
<feature type="domain" description="HTH luxR-type" evidence="4">
    <location>
        <begin position="754"/>
        <end position="819"/>
    </location>
</feature>
<dbReference type="Proteomes" id="UP000190080">
    <property type="component" value="Unassembled WGS sequence"/>
</dbReference>
<organism evidence="5 6">
    <name type="scientific">Clostridium oryzae</name>
    <dbReference type="NCBI Taxonomy" id="1450648"/>
    <lineage>
        <taxon>Bacteria</taxon>
        <taxon>Bacillati</taxon>
        <taxon>Bacillota</taxon>
        <taxon>Clostridia</taxon>
        <taxon>Eubacteriales</taxon>
        <taxon>Clostridiaceae</taxon>
        <taxon>Clostridium</taxon>
    </lineage>
</organism>
<dbReference type="PRINTS" id="PR00038">
    <property type="entry name" value="HTHLUXR"/>
</dbReference>
<dbReference type="Pfam" id="PF25873">
    <property type="entry name" value="WHD_MalT"/>
    <property type="match status" value="1"/>
</dbReference>
<dbReference type="PROSITE" id="PS50043">
    <property type="entry name" value="HTH_LUXR_2"/>
    <property type="match status" value="1"/>
</dbReference>
<dbReference type="InterPro" id="IPR011990">
    <property type="entry name" value="TPR-like_helical_dom_sf"/>
</dbReference>
<dbReference type="Pfam" id="PF00196">
    <property type="entry name" value="GerE"/>
    <property type="match status" value="1"/>
</dbReference>
<sequence>MDRPRRLTRKRINDLLSVIYEFPLTIVEAPAGYGKTTAVNDFLSKHSERHLWISFQKIKESAEYWRKFIAGLSKMCGDGDSALKNMDYPSDAPQRSKLLTILNKVDFVQPAIVVLDNYELVKDHQLTRLLLEIVEDEIENLHLVILTRDTTEIDFVSLLSKRKCYVISQQQMKFTAEEVRDYCVITNNSVSRDEIEKITDYTGGWISMIYIILFGMKEHIPVGLNSTIDELIEKTLFKILDTDSRHFLMQLSVMDSFTIRQAAFVTDNKNAGGLLKSLQKKNAFIYFDNQDRKFKIHPILLDFLGSRQDFSKGEQKELYCRLGQWHLQHNELLEAYTYLARAGEVNIILTHLNNPVPIRNLYTDFEGADELFASVTRKLLFDKPIAYLRYLFYSVLKQKKSVIENLEECIAELETYYIGKKDINETQRNHILAEILCVRKFTVFNRLAEMHTYNDKIIGLLNGHQSYIMLNVNEFTFGSPHYLYIYFRDAGSLKEITAISQRNAHVDFSDGCGMGSDSLATAEYACETGNFYSAILESQKAVYKAETKSQWSVIICAKFNMTRAALALGKIGTAREILRQLCDDAEKLNRSVYSSMAQLCRGYVYSLLGMSENIPLWLKNGDLSSLNMFFGGLGFDKLVYGKALLAQGEYLKIEALSDSFYSSFSIFQNRLGFIHNTILLAAAKFHLYGVDEALPVLFGALEMAKPDEIVLPFAECAVHLLPILKAMEEKHKFDAFTNRVSFACAQYAENLSDVFMQSPELTEREKDVLILLADGLSRKEIADSLIIAPATVKRHLEDIYRKLEVNGKAAAVKAAWIKGLL</sequence>
<dbReference type="OrthoDB" id="1137593at2"/>
<dbReference type="PANTHER" id="PTHR44688:SF16">
    <property type="entry name" value="DNA-BINDING TRANSCRIPTIONAL ACTIVATOR DEVR_DOSR"/>
    <property type="match status" value="1"/>
</dbReference>
<comment type="caution">
    <text evidence="5">The sequence shown here is derived from an EMBL/GenBank/DDBJ whole genome shotgun (WGS) entry which is preliminary data.</text>
</comment>
<dbReference type="SMART" id="SM00421">
    <property type="entry name" value="HTH_LUXR"/>
    <property type="match status" value="1"/>
</dbReference>
<dbReference type="Gene3D" id="1.25.40.10">
    <property type="entry name" value="Tetratricopeptide repeat domain"/>
    <property type="match status" value="1"/>
</dbReference>
<keyword evidence="2" id="KW-0238">DNA-binding</keyword>
<keyword evidence="6" id="KW-1185">Reference proteome</keyword>
<dbReference type="AlphaFoldDB" id="A0A1V4IWF4"/>
<dbReference type="RefSeq" id="WP_079422026.1">
    <property type="nucleotide sequence ID" value="NZ_MZGV01000004.1"/>
</dbReference>
<evidence type="ECO:0000259" key="4">
    <source>
        <dbReference type="PROSITE" id="PS50043"/>
    </source>
</evidence>
<accession>A0A1V4IWF4</accession>
<evidence type="ECO:0000313" key="5">
    <source>
        <dbReference type="EMBL" id="OPJ64378.1"/>
    </source>
</evidence>
<protein>
    <submittedName>
        <fullName evidence="5">HTH-type transcriptional regulator MalT</fullName>
    </submittedName>
</protein>
<evidence type="ECO:0000313" key="6">
    <source>
        <dbReference type="Proteomes" id="UP000190080"/>
    </source>
</evidence>